<feature type="transmembrane region" description="Helical" evidence="2">
    <location>
        <begin position="99"/>
        <end position="115"/>
    </location>
</feature>
<comment type="caution">
    <text evidence="3">The sequence shown here is derived from an EMBL/GenBank/DDBJ whole genome shotgun (WGS) entry which is preliminary data.</text>
</comment>
<feature type="transmembrane region" description="Helical" evidence="2">
    <location>
        <begin position="75"/>
        <end position="94"/>
    </location>
</feature>
<name>A0A9D1TES0_9FIRM</name>
<sequence>MTMQLEQVWGILTNLWEQIPQEYMIVFTFGGAVFALLNCFMGYRLRKVWGCLLGLAVGGAGGAAAGYYILNDWMLALAAGAGCALIVCFLAWVFYKLGVFVMCTGLVYFMVITMLDAPSMMTHLVVLVIGVFAGTLALGYERQLVIAITALCGGIGGMGLLLSMAGVDSTAAQLLLGLVLAAFGAFVQSLPYMNRREAQLPLSGRRGGSVLPGRRKKVVKKTVHHRTVGSRRSGGTGKGSDTEEAKKTDPRKNKPKKDHFDADDYDDEDLEEIYEAREKERQKLNMDKTQEYVVGQKQFERPKPTANYGNQQGMGIDLDDLNRELSKEIQKIYNDENSGLDN</sequence>
<evidence type="ECO:0000256" key="1">
    <source>
        <dbReference type="SAM" id="MobiDB-lite"/>
    </source>
</evidence>
<evidence type="ECO:0000256" key="2">
    <source>
        <dbReference type="SAM" id="Phobius"/>
    </source>
</evidence>
<feature type="transmembrane region" description="Helical" evidence="2">
    <location>
        <begin position="48"/>
        <end position="69"/>
    </location>
</feature>
<dbReference type="EMBL" id="DXIQ01000021">
    <property type="protein sequence ID" value="HIV38069.1"/>
    <property type="molecule type" value="Genomic_DNA"/>
</dbReference>
<keyword evidence="2" id="KW-0472">Membrane</keyword>
<reference evidence="3" key="1">
    <citation type="journal article" date="2021" name="PeerJ">
        <title>Extensive microbial diversity within the chicken gut microbiome revealed by metagenomics and culture.</title>
        <authorList>
            <person name="Gilroy R."/>
            <person name="Ravi A."/>
            <person name="Getino M."/>
            <person name="Pursley I."/>
            <person name="Horton D.L."/>
            <person name="Alikhan N.F."/>
            <person name="Baker D."/>
            <person name="Gharbi K."/>
            <person name="Hall N."/>
            <person name="Watson M."/>
            <person name="Adriaenssens E.M."/>
            <person name="Foster-Nyarko E."/>
            <person name="Jarju S."/>
            <person name="Secka A."/>
            <person name="Antonio M."/>
            <person name="Oren A."/>
            <person name="Chaudhuri R.R."/>
            <person name="La Ragione R."/>
            <person name="Hildebrand F."/>
            <person name="Pallen M.J."/>
        </authorList>
    </citation>
    <scope>NUCLEOTIDE SEQUENCE</scope>
    <source>
        <strain evidence="3">CHK195-9823</strain>
    </source>
</reference>
<gene>
    <name evidence="3" type="ORF">H9747_03600</name>
</gene>
<feature type="transmembrane region" description="Helical" evidence="2">
    <location>
        <begin position="121"/>
        <end position="138"/>
    </location>
</feature>
<dbReference type="AlphaFoldDB" id="A0A9D1TES0"/>
<evidence type="ECO:0000313" key="3">
    <source>
        <dbReference type="EMBL" id="HIV38069.1"/>
    </source>
</evidence>
<reference evidence="3" key="2">
    <citation type="submission" date="2021-04" db="EMBL/GenBank/DDBJ databases">
        <authorList>
            <person name="Gilroy R."/>
        </authorList>
    </citation>
    <scope>NUCLEOTIDE SEQUENCE</scope>
    <source>
        <strain evidence="3">CHK195-9823</strain>
    </source>
</reference>
<feature type="region of interest" description="Disordered" evidence="1">
    <location>
        <begin position="203"/>
        <end position="267"/>
    </location>
</feature>
<protein>
    <recommendedName>
        <fullName evidence="5">DUF4203 domain-containing protein</fullName>
    </recommendedName>
</protein>
<accession>A0A9D1TES0</accession>
<keyword evidence="2" id="KW-1133">Transmembrane helix</keyword>
<feature type="transmembrane region" description="Helical" evidence="2">
    <location>
        <begin position="171"/>
        <end position="190"/>
    </location>
</feature>
<organism evidence="3 4">
    <name type="scientific">Candidatus Blautia stercorigallinarum</name>
    <dbReference type="NCBI Taxonomy" id="2838501"/>
    <lineage>
        <taxon>Bacteria</taxon>
        <taxon>Bacillati</taxon>
        <taxon>Bacillota</taxon>
        <taxon>Clostridia</taxon>
        <taxon>Lachnospirales</taxon>
        <taxon>Lachnospiraceae</taxon>
        <taxon>Blautia</taxon>
    </lineage>
</organism>
<feature type="transmembrane region" description="Helical" evidence="2">
    <location>
        <begin position="23"/>
        <end position="41"/>
    </location>
</feature>
<evidence type="ECO:0000313" key="4">
    <source>
        <dbReference type="Proteomes" id="UP000886814"/>
    </source>
</evidence>
<keyword evidence="2" id="KW-0812">Transmembrane</keyword>
<feature type="transmembrane region" description="Helical" evidence="2">
    <location>
        <begin position="145"/>
        <end position="165"/>
    </location>
</feature>
<feature type="compositionally biased region" description="Basic and acidic residues" evidence="1">
    <location>
        <begin position="240"/>
        <end position="262"/>
    </location>
</feature>
<feature type="compositionally biased region" description="Basic residues" evidence="1">
    <location>
        <begin position="213"/>
        <end position="229"/>
    </location>
</feature>
<dbReference type="Proteomes" id="UP000886814">
    <property type="component" value="Unassembled WGS sequence"/>
</dbReference>
<evidence type="ECO:0008006" key="5">
    <source>
        <dbReference type="Google" id="ProtNLM"/>
    </source>
</evidence>
<proteinExistence type="predicted"/>